<name>A0A9W8E6Y4_9FUNG</name>
<evidence type="ECO:0000256" key="1">
    <source>
        <dbReference type="ARBA" id="ARBA00004496"/>
    </source>
</evidence>
<dbReference type="InterPro" id="IPR032801">
    <property type="entry name" value="PXL2A/B/C"/>
</dbReference>
<evidence type="ECO:0000256" key="7">
    <source>
        <dbReference type="ARBA" id="ARBA00032129"/>
    </source>
</evidence>
<evidence type="ECO:0000256" key="5">
    <source>
        <dbReference type="ARBA" id="ARBA00023849"/>
    </source>
</evidence>
<dbReference type="AlphaFoldDB" id="A0A9W8E6Y4"/>
<comment type="subcellular location">
    <subcellularLocation>
        <location evidence="1">Cytoplasm</location>
    </subcellularLocation>
</comment>
<evidence type="ECO:0000256" key="4">
    <source>
        <dbReference type="ARBA" id="ARBA00023787"/>
    </source>
</evidence>
<protein>
    <recommendedName>
        <fullName evidence="5">Peroxiredoxin-like 2A</fullName>
    </recommendedName>
    <alternativeName>
        <fullName evidence="7">Peroxiredoxin-like 2 activated in M-CSF stimulated monocytes</fullName>
    </alternativeName>
    <alternativeName>
        <fullName evidence="6">Redox-regulatory protein FAM213A</fullName>
    </alternativeName>
</protein>
<keyword evidence="9" id="KW-1185">Reference proteome</keyword>
<dbReference type="Pfam" id="PF13911">
    <property type="entry name" value="AhpC-TSA_2"/>
    <property type="match status" value="1"/>
</dbReference>
<evidence type="ECO:0000313" key="9">
    <source>
        <dbReference type="Proteomes" id="UP001150925"/>
    </source>
</evidence>
<evidence type="ECO:0000256" key="2">
    <source>
        <dbReference type="ARBA" id="ARBA00022490"/>
    </source>
</evidence>
<evidence type="ECO:0000256" key="6">
    <source>
        <dbReference type="ARBA" id="ARBA00032058"/>
    </source>
</evidence>
<comment type="caution">
    <text evidence="8">The sequence shown here is derived from an EMBL/GenBank/DDBJ whole genome shotgun (WGS) entry which is preliminary data.</text>
</comment>
<proteinExistence type="inferred from homology"/>
<reference evidence="8" key="1">
    <citation type="submission" date="2022-07" db="EMBL/GenBank/DDBJ databases">
        <title>Phylogenomic reconstructions and comparative analyses of Kickxellomycotina fungi.</title>
        <authorList>
            <person name="Reynolds N.K."/>
            <person name="Stajich J.E."/>
            <person name="Barry K."/>
            <person name="Grigoriev I.V."/>
            <person name="Crous P."/>
            <person name="Smith M.E."/>
        </authorList>
    </citation>
    <scope>NUCLEOTIDE SEQUENCE</scope>
    <source>
        <strain evidence="8">RSA 1196</strain>
    </source>
</reference>
<dbReference type="GO" id="GO:0005737">
    <property type="term" value="C:cytoplasm"/>
    <property type="evidence" value="ECO:0007669"/>
    <property type="project" value="UniProtKB-SubCell"/>
</dbReference>
<sequence length="199" mass="21731">MVLPKPTTSLNALQNITLRRLDHAPNAEAPASPSTIASDTLWQTKPVLLFIVRRPGCVFCREEALSLASNRATIENQWGVQMVAVVHEELGALEFQQEFWKGPLYLDADKATFKALGQGQLRWCSSLNIVNPTVFAHGARANRKGVKGNFKGEGRILGGLYVVKAGEGGVVYEYKEKIFGDHAPIDQVLEACQTAAGQL</sequence>
<dbReference type="Proteomes" id="UP001150925">
    <property type="component" value="Unassembled WGS sequence"/>
</dbReference>
<dbReference type="InterPro" id="IPR036249">
    <property type="entry name" value="Thioredoxin-like_sf"/>
</dbReference>
<dbReference type="Gene3D" id="3.40.30.10">
    <property type="entry name" value="Glutaredoxin"/>
    <property type="match status" value="1"/>
</dbReference>
<gene>
    <name evidence="8" type="ORF">IWQ62_002684</name>
</gene>
<dbReference type="CDD" id="cd02970">
    <property type="entry name" value="PRX_like2"/>
    <property type="match status" value="1"/>
</dbReference>
<dbReference type="PANTHER" id="PTHR28630">
    <property type="match status" value="1"/>
</dbReference>
<dbReference type="OrthoDB" id="40334at2759"/>
<dbReference type="SUPFAM" id="SSF52833">
    <property type="entry name" value="Thioredoxin-like"/>
    <property type="match status" value="1"/>
</dbReference>
<evidence type="ECO:0000256" key="3">
    <source>
        <dbReference type="ARBA" id="ARBA00023284"/>
    </source>
</evidence>
<dbReference type="EMBL" id="JANBPY010000605">
    <property type="protein sequence ID" value="KAJ1965363.1"/>
    <property type="molecule type" value="Genomic_DNA"/>
</dbReference>
<accession>A0A9W8E6Y4</accession>
<organism evidence="8 9">
    <name type="scientific">Dispira parvispora</name>
    <dbReference type="NCBI Taxonomy" id="1520584"/>
    <lineage>
        <taxon>Eukaryota</taxon>
        <taxon>Fungi</taxon>
        <taxon>Fungi incertae sedis</taxon>
        <taxon>Zoopagomycota</taxon>
        <taxon>Kickxellomycotina</taxon>
        <taxon>Dimargaritomycetes</taxon>
        <taxon>Dimargaritales</taxon>
        <taxon>Dimargaritaceae</taxon>
        <taxon>Dispira</taxon>
    </lineage>
</organism>
<evidence type="ECO:0000313" key="8">
    <source>
        <dbReference type="EMBL" id="KAJ1965363.1"/>
    </source>
</evidence>
<keyword evidence="3" id="KW-0676">Redox-active center</keyword>
<dbReference type="PANTHER" id="PTHR28630:SF31">
    <property type="entry name" value="PEROXIREDOXIN-LIKE 2A"/>
    <property type="match status" value="1"/>
</dbReference>
<keyword evidence="2" id="KW-0963">Cytoplasm</keyword>
<comment type="similarity">
    <text evidence="4">Belongs to the peroxiredoxin-like PRXL2 family. PRXL2A subfamily.</text>
</comment>